<name>A0AAE0GAW5_9CHLO</name>
<keyword evidence="3" id="KW-1185">Reference proteome</keyword>
<organism evidence="2 3">
    <name type="scientific">Cymbomonas tetramitiformis</name>
    <dbReference type="NCBI Taxonomy" id="36881"/>
    <lineage>
        <taxon>Eukaryota</taxon>
        <taxon>Viridiplantae</taxon>
        <taxon>Chlorophyta</taxon>
        <taxon>Pyramimonadophyceae</taxon>
        <taxon>Pyramimonadales</taxon>
        <taxon>Pyramimonadaceae</taxon>
        <taxon>Cymbomonas</taxon>
    </lineage>
</organism>
<feature type="region of interest" description="Disordered" evidence="1">
    <location>
        <begin position="160"/>
        <end position="199"/>
    </location>
</feature>
<reference evidence="2 3" key="1">
    <citation type="journal article" date="2015" name="Genome Biol. Evol.">
        <title>Comparative Genomics of a Bacterivorous Green Alga Reveals Evolutionary Causalities and Consequences of Phago-Mixotrophic Mode of Nutrition.</title>
        <authorList>
            <person name="Burns J.A."/>
            <person name="Paasch A."/>
            <person name="Narechania A."/>
            <person name="Kim E."/>
        </authorList>
    </citation>
    <scope>NUCLEOTIDE SEQUENCE [LARGE SCALE GENOMIC DNA]</scope>
    <source>
        <strain evidence="2 3">PLY_AMNH</strain>
    </source>
</reference>
<comment type="caution">
    <text evidence="2">The sequence shown here is derived from an EMBL/GenBank/DDBJ whole genome shotgun (WGS) entry which is preliminary data.</text>
</comment>
<protein>
    <submittedName>
        <fullName evidence="2">Uncharacterized protein</fullName>
    </submittedName>
</protein>
<feature type="compositionally biased region" description="Polar residues" evidence="1">
    <location>
        <begin position="182"/>
        <end position="197"/>
    </location>
</feature>
<dbReference type="Proteomes" id="UP001190700">
    <property type="component" value="Unassembled WGS sequence"/>
</dbReference>
<dbReference type="AlphaFoldDB" id="A0AAE0GAW5"/>
<evidence type="ECO:0000313" key="2">
    <source>
        <dbReference type="EMBL" id="KAK3274704.1"/>
    </source>
</evidence>
<accession>A0AAE0GAW5</accession>
<evidence type="ECO:0000313" key="3">
    <source>
        <dbReference type="Proteomes" id="UP001190700"/>
    </source>
</evidence>
<dbReference type="EMBL" id="LGRX02007571">
    <property type="protein sequence ID" value="KAK3274704.1"/>
    <property type="molecule type" value="Genomic_DNA"/>
</dbReference>
<proteinExistence type="predicted"/>
<sequence length="678" mass="76515">MPSASSLPVLLSLGSQEFDRIIQKFDNIAVTPSCDTAKDEFCKEKAGDILKDLRKLKFKKFIARGNVASLLKSLQECLLTFFSGKGREDRNLSGLLSTVMNWCIEEKFSYKTSELQLDEIEGSSDFPKLETVKVSEFSRKYVVERAVLWVRAKLATSSAATTRGGGDATFTADSDDVPDQEPQLSTGRSNSRITENSAQRKEYSKAARLYFALEEKGVKIMESYLEPLMEEQLSKAVFVKDFTCLVGNEELSNHYGLDESVYIKVLPFLFLQELCGLRKYGGAADQLPIHIIESLLGLLGEEANVLMHRVLEKLNDELKQKTLPFETQIPNLEKAFNKAKEIIPSVNLQQLSEILAHMRLNFQHDLQIPLLSSDYVTDDSDTVKIRFPAFRDTKDCAASAEEQEEWCRLLNYASTGTNATEAQSTWLPLQVSESNRPQLPGGSSVMYTLQPQGDSLPKVLLIMMLSNDSADTSIQQSGFLQDYDIVILWCYETVPASYKCILDFFESSALYNKTEQDLHALVLRDMQLSNSNPDDHPILENLKELHWRRPLGFTVLLKGNSEQAIKLLQSKLYQKPKTVLLLFEVCYCPQHQQETKFGVTLEVAFIEASDGVDMVDAAQSDRPNSITVSELVRLIQNKHADECLDIIKDYEPAEINNVYLVDFSQQQPPTVCFLWLES</sequence>
<evidence type="ECO:0000256" key="1">
    <source>
        <dbReference type="SAM" id="MobiDB-lite"/>
    </source>
</evidence>
<gene>
    <name evidence="2" type="ORF">CYMTET_17125</name>
</gene>